<evidence type="ECO:0000259" key="2">
    <source>
        <dbReference type="SMART" id="SM00736"/>
    </source>
</evidence>
<accession>A0A7K0EIV5</accession>
<feature type="domain" description="Dystroglycan-type cadherin-like" evidence="2">
    <location>
        <begin position="696"/>
        <end position="783"/>
    </location>
</feature>
<evidence type="ECO:0000313" key="3">
    <source>
        <dbReference type="EMBL" id="MRS61685.1"/>
    </source>
</evidence>
<dbReference type="PANTHER" id="PTHR44103">
    <property type="entry name" value="PROPROTEIN CONVERTASE P"/>
    <property type="match status" value="1"/>
</dbReference>
<dbReference type="InterPro" id="IPR015919">
    <property type="entry name" value="Cadherin-like_sf"/>
</dbReference>
<proteinExistence type="predicted"/>
<dbReference type="AlphaFoldDB" id="A0A7K0EIV5"/>
<dbReference type="SUPFAM" id="SSF69318">
    <property type="entry name" value="Integrin alpha N-terminal domain"/>
    <property type="match status" value="2"/>
</dbReference>
<evidence type="ECO:0000256" key="1">
    <source>
        <dbReference type="ARBA" id="ARBA00022729"/>
    </source>
</evidence>
<dbReference type="PANTHER" id="PTHR44103:SF1">
    <property type="entry name" value="PROPROTEIN CONVERTASE P"/>
    <property type="match status" value="1"/>
</dbReference>
<dbReference type="GO" id="GO:0005509">
    <property type="term" value="F:calcium ion binding"/>
    <property type="evidence" value="ECO:0007669"/>
    <property type="project" value="InterPro"/>
</dbReference>
<gene>
    <name evidence="3" type="ORF">GJJ30_10330</name>
</gene>
<dbReference type="Pfam" id="PF13517">
    <property type="entry name" value="FG-GAP_3"/>
    <property type="match status" value="3"/>
</dbReference>
<dbReference type="Gene3D" id="2.60.40.10">
    <property type="entry name" value="Immunoglobulins"/>
    <property type="match status" value="2"/>
</dbReference>
<keyword evidence="4" id="KW-1185">Reference proteome</keyword>
<dbReference type="EMBL" id="WJXZ01000005">
    <property type="protein sequence ID" value="MRS61685.1"/>
    <property type="molecule type" value="Genomic_DNA"/>
</dbReference>
<reference evidence="3 4" key="1">
    <citation type="journal article" date="2018" name="Antonie Van Leeuwenhoek">
        <title>Larkinella terrae sp. nov., isolated from soil on Jeju Island, South Korea.</title>
        <authorList>
            <person name="Ten L.N."/>
            <person name="Jeon J."/>
            <person name="Park S.J."/>
            <person name="Park S."/>
            <person name="Lee S.Y."/>
            <person name="Kim M.K."/>
            <person name="Jung H.Y."/>
        </authorList>
    </citation>
    <scope>NUCLEOTIDE SEQUENCE [LARGE SCALE GENOMIC DNA]</scope>
    <source>
        <strain evidence="3 4">KCTC 52001</strain>
    </source>
</reference>
<dbReference type="Proteomes" id="UP000441754">
    <property type="component" value="Unassembled WGS sequence"/>
</dbReference>
<comment type="caution">
    <text evidence="3">The sequence shown here is derived from an EMBL/GenBank/DDBJ whole genome shotgun (WGS) entry which is preliminary data.</text>
</comment>
<dbReference type="Gene3D" id="2.130.10.130">
    <property type="entry name" value="Integrin alpha, N-terminal"/>
    <property type="match status" value="2"/>
</dbReference>
<name>A0A7K0EIV5_9BACT</name>
<dbReference type="InterPro" id="IPR013517">
    <property type="entry name" value="FG-GAP"/>
</dbReference>
<protein>
    <recommendedName>
        <fullName evidence="2">Dystroglycan-type cadherin-like domain-containing protein</fullName>
    </recommendedName>
</protein>
<dbReference type="Pfam" id="PF05345">
    <property type="entry name" value="He_PIG"/>
    <property type="match status" value="1"/>
</dbReference>
<dbReference type="GO" id="GO:0016020">
    <property type="term" value="C:membrane"/>
    <property type="evidence" value="ECO:0007669"/>
    <property type="project" value="InterPro"/>
</dbReference>
<evidence type="ECO:0000313" key="4">
    <source>
        <dbReference type="Proteomes" id="UP000441754"/>
    </source>
</evidence>
<sequence>MNPLGLTSGIQTPPRMVYFMKTTLRLILFLTFSLLATAGWSQCFSPVESFTAVNTRSITTADFNNDGYPDLLTWVNYPEDYVYIHLNDKANPGQFNGHTKIDLPEFNDIPVVADFSHDGYADFIVKKDFQFYLYINKGESTVAFLEPVKIIDLESSSSTADLLSGDFNGDGYPDLLVIDETQDQTYLRLNDPEHPGTFLAASSLINGDINSYDATTVDWNGDGKTDFFGEMVDGGNYTYFLYLRNSSGTAFEAPVEIPLPEDFTFYRTSVAFGDLNGDGKTDVVGEVDYNLGVMLNQNNDFTSFTRYTGSQYLNSTFLRDVNLDGYLDIIVSDENSVISIYLNTPANPGTFQEPTTYVGDGNGHKAVMADFNKDGLEDLAHGFYDYNPGNYNESVVLFFNCAPATLVKILPLTASTVCVGSPVSVTATATNFTPTSYTWSSLPAGFSGSGSTTTLTAPTVASPTTFTLTVTAVAGGITRTSSTTLLVQPAPTAPNLTFNGSNSASVIQNTPFVSLNIANCPGGTLTWKGPDGSSGTGTTISVPTSATGTLVYSATCSVGSCTSPPGSATISVTPPLVTGSFDGFVYGADCASFRGWAWDRNKVNTAISVDILDGPTVIASFLADVFRQDLQTAGKGNGKHAFSWTIPGSLKDGLPHNLSARVSGSNFILKDSPKALICVGTGTPENKAPVPPSPTILIAPLAAQVGVPFSGTLVAFTDPEAKPLTYALTGLPDGLSINTTSRVISGTPTVAGTFVLAYSATDEGGLTNSVSFLLTVNPASTTTVTGDFEGYLDKLDCGGIRGWVWDRKKPNTPLTVEFFLDGSGTVLGSTVANIYRPDLKDAGKGNGSHAYSFSPPAPVTNGTLVRARVLGSTFELKGSPKVYQCAPARLSAETGSQLQVTVLGNPVSDELQVEIRGAEGQALRLHLTDASGRLLNQRQIETANAVEQQRFSVQGQAPGLLLLQVRTLTQSRTLKIIKR</sequence>
<dbReference type="SUPFAM" id="SSF49313">
    <property type="entry name" value="Cadherin-like"/>
    <property type="match status" value="1"/>
</dbReference>
<dbReference type="SMART" id="SM00736">
    <property type="entry name" value="CADG"/>
    <property type="match status" value="1"/>
</dbReference>
<keyword evidence="1" id="KW-0732">Signal</keyword>
<dbReference type="OrthoDB" id="1110382at2"/>
<dbReference type="InterPro" id="IPR028994">
    <property type="entry name" value="Integrin_alpha_N"/>
</dbReference>
<organism evidence="3 4">
    <name type="scientific">Larkinella terrae</name>
    <dbReference type="NCBI Taxonomy" id="2025311"/>
    <lineage>
        <taxon>Bacteria</taxon>
        <taxon>Pseudomonadati</taxon>
        <taxon>Bacteroidota</taxon>
        <taxon>Cytophagia</taxon>
        <taxon>Cytophagales</taxon>
        <taxon>Spirosomataceae</taxon>
        <taxon>Larkinella</taxon>
    </lineage>
</organism>
<dbReference type="InterPro" id="IPR006644">
    <property type="entry name" value="Cadg"/>
</dbReference>
<dbReference type="InterPro" id="IPR013783">
    <property type="entry name" value="Ig-like_fold"/>
</dbReference>